<organism evidence="14 15">
    <name type="scientific">Candidatus Yanofskybacteria bacterium RIFCSPLOWO2_01_FULL_49_17</name>
    <dbReference type="NCBI Taxonomy" id="1802700"/>
    <lineage>
        <taxon>Bacteria</taxon>
        <taxon>Candidatus Yanofskyibacteriota</taxon>
    </lineage>
</organism>
<evidence type="ECO:0000256" key="8">
    <source>
        <dbReference type="ARBA" id="ARBA00023146"/>
    </source>
</evidence>
<keyword evidence="8" id="KW-0030">Aminoacyl-tRNA synthetase</keyword>
<evidence type="ECO:0000256" key="7">
    <source>
        <dbReference type="ARBA" id="ARBA00022946"/>
    </source>
</evidence>
<dbReference type="FunFam" id="3.30.70.380:FF:000003">
    <property type="entry name" value="Phenylalanine--tRNA ligase chloroplastic/mitochondrial"/>
    <property type="match status" value="1"/>
</dbReference>
<keyword evidence="3" id="KW-0436">Ligase</keyword>
<dbReference type="SUPFAM" id="SSF55681">
    <property type="entry name" value="Class II aaRS and biotin synthetases"/>
    <property type="match status" value="1"/>
</dbReference>
<dbReference type="InterPro" id="IPR006195">
    <property type="entry name" value="aa-tRNA-synth_II"/>
</dbReference>
<keyword evidence="7" id="KW-0809">Transit peptide</keyword>
<evidence type="ECO:0000256" key="11">
    <source>
        <dbReference type="ARBA" id="ARBA00057761"/>
    </source>
</evidence>
<dbReference type="Gene3D" id="3.30.70.380">
    <property type="entry name" value="Ferrodoxin-fold anticodon-binding domain"/>
    <property type="match status" value="1"/>
</dbReference>
<evidence type="ECO:0000313" key="14">
    <source>
        <dbReference type="EMBL" id="OGN27312.1"/>
    </source>
</evidence>
<dbReference type="EC" id="6.1.1.20" evidence="2"/>
<evidence type="ECO:0000259" key="13">
    <source>
        <dbReference type="PROSITE" id="PS51447"/>
    </source>
</evidence>
<comment type="catalytic activity">
    <reaction evidence="10">
        <text>tRNA(Phe) + L-phenylalanine + ATP = L-phenylalanyl-tRNA(Phe) + AMP + diphosphate + H(+)</text>
        <dbReference type="Rhea" id="RHEA:19413"/>
        <dbReference type="Rhea" id="RHEA-COMP:9668"/>
        <dbReference type="Rhea" id="RHEA-COMP:9699"/>
        <dbReference type="ChEBI" id="CHEBI:15378"/>
        <dbReference type="ChEBI" id="CHEBI:30616"/>
        <dbReference type="ChEBI" id="CHEBI:33019"/>
        <dbReference type="ChEBI" id="CHEBI:58095"/>
        <dbReference type="ChEBI" id="CHEBI:78442"/>
        <dbReference type="ChEBI" id="CHEBI:78531"/>
        <dbReference type="ChEBI" id="CHEBI:456215"/>
        <dbReference type="EC" id="6.1.1.20"/>
    </reaction>
</comment>
<evidence type="ECO:0000313" key="15">
    <source>
        <dbReference type="Proteomes" id="UP000178444"/>
    </source>
</evidence>
<accession>A0A1F8GPG5</accession>
<dbReference type="PROSITE" id="PS50862">
    <property type="entry name" value="AA_TRNA_LIGASE_II"/>
    <property type="match status" value="1"/>
</dbReference>
<reference evidence="14 15" key="1">
    <citation type="journal article" date="2016" name="Nat. Commun.">
        <title>Thousands of microbial genomes shed light on interconnected biogeochemical processes in an aquifer system.</title>
        <authorList>
            <person name="Anantharaman K."/>
            <person name="Brown C.T."/>
            <person name="Hug L.A."/>
            <person name="Sharon I."/>
            <person name="Castelle C.J."/>
            <person name="Probst A.J."/>
            <person name="Thomas B.C."/>
            <person name="Singh A."/>
            <person name="Wilkins M.J."/>
            <person name="Karaoz U."/>
            <person name="Brodie E.L."/>
            <person name="Williams K.H."/>
            <person name="Hubbard S.S."/>
            <person name="Banfield J.F."/>
        </authorList>
    </citation>
    <scope>NUCLEOTIDE SEQUENCE [LARGE SCALE GENOMIC DNA]</scope>
</reference>
<dbReference type="Gene3D" id="3.30.930.10">
    <property type="entry name" value="Bira Bifunctional Protein, Domain 2"/>
    <property type="match status" value="1"/>
</dbReference>
<gene>
    <name evidence="14" type="ORF">A2941_00440</name>
</gene>
<dbReference type="EMBL" id="MGKO01000013">
    <property type="protein sequence ID" value="OGN27312.1"/>
    <property type="molecule type" value="Genomic_DNA"/>
</dbReference>
<dbReference type="AlphaFoldDB" id="A0A1F8GPG5"/>
<dbReference type="PANTHER" id="PTHR11538:SF41">
    <property type="entry name" value="PHENYLALANINE--TRNA LIGASE, MITOCHONDRIAL"/>
    <property type="match status" value="1"/>
</dbReference>
<dbReference type="GO" id="GO:0005737">
    <property type="term" value="C:cytoplasm"/>
    <property type="evidence" value="ECO:0007669"/>
    <property type="project" value="TreeGrafter"/>
</dbReference>
<evidence type="ECO:0000256" key="5">
    <source>
        <dbReference type="ARBA" id="ARBA00022840"/>
    </source>
</evidence>
<evidence type="ECO:0000256" key="2">
    <source>
        <dbReference type="ARBA" id="ARBA00012814"/>
    </source>
</evidence>
<dbReference type="Pfam" id="PF03147">
    <property type="entry name" value="FDX-ACB"/>
    <property type="match status" value="1"/>
</dbReference>
<comment type="caution">
    <text evidence="14">The sequence shown here is derived from an EMBL/GenBank/DDBJ whole genome shotgun (WGS) entry which is preliminary data.</text>
</comment>
<dbReference type="InterPro" id="IPR005121">
    <property type="entry name" value="Fdx_antiC-bd"/>
</dbReference>
<dbReference type="InterPro" id="IPR036690">
    <property type="entry name" value="Fdx_antiC-bd_sf"/>
</dbReference>
<protein>
    <recommendedName>
        <fullName evidence="2">phenylalanine--tRNA ligase</fullName>
        <ecNumber evidence="2">6.1.1.20</ecNumber>
    </recommendedName>
    <alternativeName>
        <fullName evidence="9">Phenylalanyl-tRNA synthetase</fullName>
    </alternativeName>
</protein>
<dbReference type="SMART" id="SM00896">
    <property type="entry name" value="FDX-ACB"/>
    <property type="match status" value="1"/>
</dbReference>
<sequence length="380" mass="43731">MSEIQIIPDQDQLDAESVLSGRTDAEAARMKRFMAMPDLTRMEGSPIAEIVKRILAIADFKDFDTIKVPEIVPTDVSFDVYGFPPDHPARSKSDTYFIDDNHLLRTHTTVMWHYYLSQSEIKKRMESGKVVGFFSYGKVYRKDEIDRNHMNVFHQMDGGFLIPKSKKVITIDDLQNVLANIAKAVFGPNIKYRFNQDYFPYTDPSLEMEVEVNGRWVEVLGCGIMTDSLIKNLGLDPAKWSNWAFGFGLERLAIISMGLPDIRLLWSEDEQVKKQLKLGNKFKEVSKYPPITRDISFVVNDDFVPNNYFDLIRDIGGDLVEQVQLLDKYENEAKFGKGKVSYTYRIVYRSIDRTLTTEEIEPLQQNVEAETKSQFGAEIR</sequence>
<evidence type="ECO:0000256" key="9">
    <source>
        <dbReference type="ARBA" id="ARBA00031194"/>
    </source>
</evidence>
<dbReference type="PANTHER" id="PTHR11538">
    <property type="entry name" value="PHENYLALANYL-TRNA SYNTHETASE"/>
    <property type="match status" value="1"/>
</dbReference>
<dbReference type="GO" id="GO:0006432">
    <property type="term" value="P:phenylalanyl-tRNA aminoacylation"/>
    <property type="evidence" value="ECO:0007669"/>
    <property type="project" value="TreeGrafter"/>
</dbReference>
<evidence type="ECO:0000256" key="10">
    <source>
        <dbReference type="ARBA" id="ARBA00049255"/>
    </source>
</evidence>
<evidence type="ECO:0000259" key="12">
    <source>
        <dbReference type="PROSITE" id="PS50862"/>
    </source>
</evidence>
<dbReference type="GO" id="GO:0004826">
    <property type="term" value="F:phenylalanine-tRNA ligase activity"/>
    <property type="evidence" value="ECO:0007669"/>
    <property type="project" value="UniProtKB-EC"/>
</dbReference>
<dbReference type="InterPro" id="IPR045864">
    <property type="entry name" value="aa-tRNA-synth_II/BPL/LPL"/>
</dbReference>
<dbReference type="InterPro" id="IPR002319">
    <property type="entry name" value="Phenylalanyl-tRNA_Synthase"/>
</dbReference>
<keyword evidence="5" id="KW-0067">ATP-binding</keyword>
<feature type="domain" description="Aminoacyl-transfer RNA synthetases class-II family profile" evidence="12">
    <location>
        <begin position="133"/>
        <end position="290"/>
    </location>
</feature>
<feature type="domain" description="FDX-ACB" evidence="13">
    <location>
        <begin position="286"/>
        <end position="380"/>
    </location>
</feature>
<proteinExistence type="inferred from homology"/>
<dbReference type="Proteomes" id="UP000178444">
    <property type="component" value="Unassembled WGS sequence"/>
</dbReference>
<dbReference type="GO" id="GO:0000049">
    <property type="term" value="F:tRNA binding"/>
    <property type="evidence" value="ECO:0007669"/>
    <property type="project" value="InterPro"/>
</dbReference>
<dbReference type="Pfam" id="PF01409">
    <property type="entry name" value="tRNA-synt_2d"/>
    <property type="match status" value="1"/>
</dbReference>
<dbReference type="GO" id="GO:0005524">
    <property type="term" value="F:ATP binding"/>
    <property type="evidence" value="ECO:0007669"/>
    <property type="project" value="UniProtKB-KW"/>
</dbReference>
<evidence type="ECO:0000256" key="3">
    <source>
        <dbReference type="ARBA" id="ARBA00022598"/>
    </source>
</evidence>
<comment type="function">
    <text evidence="11">Is responsible for the charging of tRNA(Phe) with phenylalanine in mitochondrial translation.</text>
</comment>
<dbReference type="PROSITE" id="PS51447">
    <property type="entry name" value="FDX_ACB"/>
    <property type="match status" value="1"/>
</dbReference>
<evidence type="ECO:0000256" key="6">
    <source>
        <dbReference type="ARBA" id="ARBA00022917"/>
    </source>
</evidence>
<dbReference type="SUPFAM" id="SSF54991">
    <property type="entry name" value="Anticodon-binding domain of PheRS"/>
    <property type="match status" value="1"/>
</dbReference>
<comment type="similarity">
    <text evidence="1">Belongs to the class-II aminoacyl-tRNA synthetase family.</text>
</comment>
<keyword evidence="4" id="KW-0547">Nucleotide-binding</keyword>
<keyword evidence="6" id="KW-0648">Protein biosynthesis</keyword>
<evidence type="ECO:0000256" key="4">
    <source>
        <dbReference type="ARBA" id="ARBA00022741"/>
    </source>
</evidence>
<evidence type="ECO:0000256" key="1">
    <source>
        <dbReference type="ARBA" id="ARBA00008226"/>
    </source>
</evidence>
<name>A0A1F8GPG5_9BACT</name>